<keyword evidence="3" id="KW-0732">Signal</keyword>
<evidence type="ECO:0000256" key="1">
    <source>
        <dbReference type="SAM" id="MobiDB-lite"/>
    </source>
</evidence>
<dbReference type="InterPro" id="IPR019170">
    <property type="entry name" value="Meckelin"/>
</dbReference>
<feature type="transmembrane region" description="Helical" evidence="2">
    <location>
        <begin position="534"/>
        <end position="561"/>
    </location>
</feature>
<feature type="transmembrane region" description="Helical" evidence="2">
    <location>
        <begin position="706"/>
        <end position="728"/>
    </location>
</feature>
<feature type="signal peptide" evidence="3">
    <location>
        <begin position="1"/>
        <end position="20"/>
    </location>
</feature>
<feature type="transmembrane region" description="Helical" evidence="2">
    <location>
        <begin position="581"/>
        <end position="602"/>
    </location>
</feature>
<accession>A0AAD9V138</accession>
<keyword evidence="2" id="KW-1133">Transmembrane helix</keyword>
<evidence type="ECO:0000256" key="2">
    <source>
        <dbReference type="SAM" id="Phobius"/>
    </source>
</evidence>
<protein>
    <submittedName>
        <fullName evidence="4">Meckelin</fullName>
    </submittedName>
</protein>
<keyword evidence="2" id="KW-0812">Transmembrane</keyword>
<reference evidence="4" key="2">
    <citation type="journal article" date="2023" name="Science">
        <title>Genomic signatures of disease resistance in endangered staghorn corals.</title>
        <authorList>
            <person name="Vollmer S.V."/>
            <person name="Selwyn J.D."/>
            <person name="Despard B.A."/>
            <person name="Roesel C.L."/>
        </authorList>
    </citation>
    <scope>NUCLEOTIDE SEQUENCE</scope>
    <source>
        <strain evidence="4">K2</strain>
    </source>
</reference>
<feature type="compositionally biased region" description="Polar residues" evidence="1">
    <location>
        <begin position="826"/>
        <end position="846"/>
    </location>
</feature>
<evidence type="ECO:0000256" key="3">
    <source>
        <dbReference type="SAM" id="SignalP"/>
    </source>
</evidence>
<dbReference type="InterPro" id="IPR009030">
    <property type="entry name" value="Growth_fac_rcpt_cys_sf"/>
</dbReference>
<evidence type="ECO:0000313" key="5">
    <source>
        <dbReference type="Proteomes" id="UP001249851"/>
    </source>
</evidence>
<feature type="chain" id="PRO_5042006206" evidence="3">
    <location>
        <begin position="21"/>
        <end position="982"/>
    </location>
</feature>
<dbReference type="Proteomes" id="UP001249851">
    <property type="component" value="Unassembled WGS sequence"/>
</dbReference>
<dbReference type="EMBL" id="JARQWQ010000052">
    <property type="protein sequence ID" value="KAK2556955.1"/>
    <property type="molecule type" value="Genomic_DNA"/>
</dbReference>
<feature type="transmembrane region" description="Helical" evidence="2">
    <location>
        <begin position="497"/>
        <end position="514"/>
    </location>
</feature>
<organism evidence="4 5">
    <name type="scientific">Acropora cervicornis</name>
    <name type="common">Staghorn coral</name>
    <dbReference type="NCBI Taxonomy" id="6130"/>
    <lineage>
        <taxon>Eukaryota</taxon>
        <taxon>Metazoa</taxon>
        <taxon>Cnidaria</taxon>
        <taxon>Anthozoa</taxon>
        <taxon>Hexacorallia</taxon>
        <taxon>Scleractinia</taxon>
        <taxon>Astrocoeniina</taxon>
        <taxon>Acroporidae</taxon>
        <taxon>Acropora</taxon>
    </lineage>
</organism>
<keyword evidence="2" id="KW-0472">Membrane</keyword>
<keyword evidence="5" id="KW-1185">Reference proteome</keyword>
<feature type="region of interest" description="Disordered" evidence="1">
    <location>
        <begin position="825"/>
        <end position="846"/>
    </location>
</feature>
<name>A0AAD9V138_ACRCE</name>
<sequence>MARKLLILFLLLSWCVFTECSDFEIPYKTPQNCEENQYFRFSTLSCENCRPDQATLRRSEDRLSCVCRTGYKLTEYKGGPEVVCEKCMPENTTNSLDGSFCIKCPENVGFNVQTGTCESCPENSFPADRDRNGAQLTTRKCVRCEGETRPGATFKEACRLCHSSFLDRNNSSCFDSCSGDEYEISGGVCFQKTDLKLVTTYPNLYRVKYGDEVITSTYFEENLRAAEALCRANSNFTACQLLGNLCVLLNYIEEEDACKFYLDFFEKVPPLVTFRKNNDWPVDMPWLYYESYSVTEVVDDKGITQKFESNAELSFLFAVFTLNGSFVGTETGLNVLHLCRDRPSRIAAASKFATTYRSSCSVTVKEMNNSMFFYDTYLIVGDDLYPVPLLVENYRSSENEAVNEGTDRDKWKLTRRFYLVESIVGMSVNNKWMRFAEKIELNIRMRSTDGEIFPPLLRIRYRALDVNDEEVLNGNHEVSFAVTYEMDDTKITKDTEIAVGCLSALAVILALVKVSSWRRREGKLEFDGITIIKFILFCFGTFSVMLFWIAFGMSFQSLVFFKQQKTVSILLPAKSQDQETLFLTLLYVAFAFKLLDAFHILLTQIFFDIFFIDWERPQGRVNQPTQGGGAGASDAPVSIWRTLFIANEWNEIQTIRKTNTELQIFLVLFFLKVAGFEYLSTTDPFSRYSASADNEYIGEFSQVLRFAVLCIVFLSVEVVQWFFFAFIYERFFGDALGDFIDLCSMSNVSIFILENNRYGYYIHGRSVHGHADTNMLQMNEQLKREEDDLCGKRGLEPNSELQTFEIEVPAKFRQQYDNVVRPLRQAESQQQRRNMANSMGQDGRTTSLPASVEKRLLAYNTLNRFLSAFIDHSLRDLDYLVRDKLLFEHILNMELKDLPPPDKAVFYNDNGRSFNSVLLYGHEWTLMLFDLLMFAFVDSLAQDFVLAGVVTYLVAKILIIFRNKFGRKNITIKTLVDERFLI</sequence>
<reference evidence="4" key="1">
    <citation type="journal article" date="2023" name="G3 (Bethesda)">
        <title>Whole genome assembly and annotation of the endangered Caribbean coral Acropora cervicornis.</title>
        <authorList>
            <person name="Selwyn J.D."/>
            <person name="Vollmer S.V."/>
        </authorList>
    </citation>
    <scope>NUCLEOTIDE SEQUENCE</scope>
    <source>
        <strain evidence="4">K2</strain>
    </source>
</reference>
<dbReference type="SUPFAM" id="SSF57184">
    <property type="entry name" value="Growth factor receptor domain"/>
    <property type="match status" value="1"/>
</dbReference>
<dbReference type="PANTHER" id="PTHR21274:SF0">
    <property type="entry name" value="MECKELIN"/>
    <property type="match status" value="1"/>
</dbReference>
<gene>
    <name evidence="4" type="ORF">P5673_020779</name>
</gene>
<comment type="caution">
    <text evidence="4">The sequence shown here is derived from an EMBL/GenBank/DDBJ whole genome shotgun (WGS) entry which is preliminary data.</text>
</comment>
<dbReference type="Pfam" id="PF09773">
    <property type="entry name" value="Meckelin"/>
    <property type="match status" value="1"/>
</dbReference>
<evidence type="ECO:0000313" key="4">
    <source>
        <dbReference type="EMBL" id="KAK2556955.1"/>
    </source>
</evidence>
<dbReference type="GO" id="GO:0060271">
    <property type="term" value="P:cilium assembly"/>
    <property type="evidence" value="ECO:0007669"/>
    <property type="project" value="InterPro"/>
</dbReference>
<dbReference type="GO" id="GO:0036038">
    <property type="term" value="C:MKS complex"/>
    <property type="evidence" value="ECO:0007669"/>
    <property type="project" value="InterPro"/>
</dbReference>
<proteinExistence type="predicted"/>
<dbReference type="PANTHER" id="PTHR21274">
    <property type="entry name" value="MECKELIN"/>
    <property type="match status" value="1"/>
</dbReference>
<dbReference type="AlphaFoldDB" id="A0AAD9V138"/>
<feature type="transmembrane region" description="Helical" evidence="2">
    <location>
        <begin position="943"/>
        <end position="961"/>
    </location>
</feature>